<dbReference type="AlphaFoldDB" id="A0A917C723"/>
<gene>
    <name evidence="2" type="ORF">GCM10010912_15290</name>
</gene>
<feature type="transmembrane region" description="Helical" evidence="1">
    <location>
        <begin position="16"/>
        <end position="34"/>
    </location>
</feature>
<sequence length="236" mass="26828">MIRRAMLAEGMKLKPSAILLPVISSILFVAFVALEWHLYFSKTPQGVYAAFNVIYMFLPFTMLLNTALFASMFAGVEYEAQQWKQLVTLPVSRQLIYWSKTLWILSLLLGTALLIIAGMSILWSFYTSDPLPFLFLVKQVLYSCLASIAALAFQWWLSVQFSNQAVPAAIGFLGAVTSLFLARDTHSWWIKIWPWTYPALATPFNPQHLLWIGCSLVFGLVLLTAGAFHFHKKQFY</sequence>
<proteinExistence type="predicted"/>
<dbReference type="Pfam" id="PF12730">
    <property type="entry name" value="ABC2_membrane_4"/>
    <property type="match status" value="1"/>
</dbReference>
<reference evidence="2" key="2">
    <citation type="submission" date="2020-09" db="EMBL/GenBank/DDBJ databases">
        <authorList>
            <person name="Sun Q."/>
            <person name="Zhou Y."/>
        </authorList>
    </citation>
    <scope>NUCLEOTIDE SEQUENCE</scope>
    <source>
        <strain evidence="2">CGMCC 1.16134</strain>
    </source>
</reference>
<evidence type="ECO:0000313" key="3">
    <source>
        <dbReference type="Proteomes" id="UP000637643"/>
    </source>
</evidence>
<feature type="transmembrane region" description="Helical" evidence="1">
    <location>
        <begin position="54"/>
        <end position="76"/>
    </location>
</feature>
<feature type="transmembrane region" description="Helical" evidence="1">
    <location>
        <begin position="165"/>
        <end position="182"/>
    </location>
</feature>
<feature type="transmembrane region" description="Helical" evidence="1">
    <location>
        <begin position="102"/>
        <end position="126"/>
    </location>
</feature>
<comment type="caution">
    <text evidence="2">The sequence shown here is derived from an EMBL/GenBank/DDBJ whole genome shotgun (WGS) entry which is preliminary data.</text>
</comment>
<keyword evidence="1" id="KW-0472">Membrane</keyword>
<reference evidence="2" key="1">
    <citation type="journal article" date="2014" name="Int. J. Syst. Evol. Microbiol.">
        <title>Complete genome sequence of Corynebacterium casei LMG S-19264T (=DSM 44701T), isolated from a smear-ripened cheese.</title>
        <authorList>
            <consortium name="US DOE Joint Genome Institute (JGI-PGF)"/>
            <person name="Walter F."/>
            <person name="Albersmeier A."/>
            <person name="Kalinowski J."/>
            <person name="Ruckert C."/>
        </authorList>
    </citation>
    <scope>NUCLEOTIDE SEQUENCE</scope>
    <source>
        <strain evidence="2">CGMCC 1.16134</strain>
    </source>
</reference>
<keyword evidence="1" id="KW-1133">Transmembrane helix</keyword>
<dbReference type="EMBL" id="BMKR01000005">
    <property type="protein sequence ID" value="GGF71073.1"/>
    <property type="molecule type" value="Genomic_DNA"/>
</dbReference>
<accession>A0A917C723</accession>
<feature type="transmembrane region" description="Helical" evidence="1">
    <location>
        <begin position="132"/>
        <end position="153"/>
    </location>
</feature>
<dbReference type="RefSeq" id="WP_189023524.1">
    <property type="nucleotide sequence ID" value="NZ_BMKR01000005.1"/>
</dbReference>
<name>A0A917C723_9BACL</name>
<evidence type="ECO:0008006" key="4">
    <source>
        <dbReference type="Google" id="ProtNLM"/>
    </source>
</evidence>
<feature type="transmembrane region" description="Helical" evidence="1">
    <location>
        <begin position="209"/>
        <end position="230"/>
    </location>
</feature>
<protein>
    <recommendedName>
        <fullName evidence="4">ABC transporter permease</fullName>
    </recommendedName>
</protein>
<keyword evidence="3" id="KW-1185">Reference proteome</keyword>
<evidence type="ECO:0000256" key="1">
    <source>
        <dbReference type="SAM" id="Phobius"/>
    </source>
</evidence>
<dbReference type="Proteomes" id="UP000637643">
    <property type="component" value="Unassembled WGS sequence"/>
</dbReference>
<dbReference type="CDD" id="cd21809">
    <property type="entry name" value="ABC-2_lan_permease-like"/>
    <property type="match status" value="1"/>
</dbReference>
<evidence type="ECO:0000313" key="2">
    <source>
        <dbReference type="EMBL" id="GGF71073.1"/>
    </source>
</evidence>
<keyword evidence="1" id="KW-0812">Transmembrane</keyword>
<organism evidence="2 3">
    <name type="scientific">Paenibacillus albidus</name>
    <dbReference type="NCBI Taxonomy" id="2041023"/>
    <lineage>
        <taxon>Bacteria</taxon>
        <taxon>Bacillati</taxon>
        <taxon>Bacillota</taxon>
        <taxon>Bacilli</taxon>
        <taxon>Bacillales</taxon>
        <taxon>Paenibacillaceae</taxon>
        <taxon>Paenibacillus</taxon>
    </lineage>
</organism>